<feature type="transmembrane region" description="Helical" evidence="3">
    <location>
        <begin position="302"/>
        <end position="320"/>
    </location>
</feature>
<feature type="transmembrane region" description="Helical" evidence="3">
    <location>
        <begin position="26"/>
        <end position="45"/>
    </location>
</feature>
<dbReference type="Gene3D" id="2.130.10.30">
    <property type="entry name" value="Regulator of chromosome condensation 1/beta-lactamase-inhibitor protein II"/>
    <property type="match status" value="2"/>
</dbReference>
<evidence type="ECO:0000313" key="5">
    <source>
        <dbReference type="EMBL" id="OLP88835.1"/>
    </source>
</evidence>
<dbReference type="OrthoDB" id="446793at2759"/>
<keyword evidence="3" id="KW-0472">Membrane</keyword>
<name>A0A1Q9D106_SYMMI</name>
<feature type="compositionally biased region" description="Polar residues" evidence="2">
    <location>
        <begin position="427"/>
        <end position="447"/>
    </location>
</feature>
<dbReference type="InterPro" id="IPR005069">
    <property type="entry name" value="Nucl-diP-sugar_transferase"/>
</dbReference>
<keyword evidence="3" id="KW-1133">Transmembrane helix</keyword>
<evidence type="ECO:0000256" key="3">
    <source>
        <dbReference type="SAM" id="Phobius"/>
    </source>
</evidence>
<keyword evidence="1" id="KW-0677">Repeat</keyword>
<feature type="region of interest" description="Disordered" evidence="2">
    <location>
        <begin position="426"/>
        <end position="492"/>
    </location>
</feature>
<evidence type="ECO:0000313" key="6">
    <source>
        <dbReference type="Proteomes" id="UP000186817"/>
    </source>
</evidence>
<gene>
    <name evidence="5" type="primary">HERC1</name>
    <name evidence="5" type="ORF">AK812_SmicGene29774</name>
</gene>
<dbReference type="Proteomes" id="UP000186817">
    <property type="component" value="Unassembled WGS sequence"/>
</dbReference>
<evidence type="ECO:0000256" key="2">
    <source>
        <dbReference type="SAM" id="MobiDB-lite"/>
    </source>
</evidence>
<organism evidence="5 6">
    <name type="scientific">Symbiodinium microadriaticum</name>
    <name type="common">Dinoflagellate</name>
    <name type="synonym">Zooxanthella microadriatica</name>
    <dbReference type="NCBI Taxonomy" id="2951"/>
    <lineage>
        <taxon>Eukaryota</taxon>
        <taxon>Sar</taxon>
        <taxon>Alveolata</taxon>
        <taxon>Dinophyceae</taxon>
        <taxon>Suessiales</taxon>
        <taxon>Symbiodiniaceae</taxon>
        <taxon>Symbiodinium</taxon>
    </lineage>
</organism>
<dbReference type="EMBL" id="LSRX01000792">
    <property type="protein sequence ID" value="OLP88835.1"/>
    <property type="molecule type" value="Genomic_DNA"/>
</dbReference>
<evidence type="ECO:0000256" key="1">
    <source>
        <dbReference type="ARBA" id="ARBA00022737"/>
    </source>
</evidence>
<sequence>MPKFSLYARLRAADEEASKDRLRARLVWLLVVLETISLLCFPQVATLTHGVFFLIPLAALFLAAAIRLHSRPRILLAEPICVLWPDNHSRHGLAREQAPNLRFGGFVWVLKLVCSFTFWTSPAAFSFLGDGCPDAVPRCLANAFAPDIAQQLFVCNNNGCDMPTPLPYYEAQTLSLENSMIAQLARCTLVHGDESTQAKVALAVVSALQCLPLASLVACALLGVWVHLLKGGSASVKLGAVPVEFETIEAIDAKAAQLQEQIRHRRLESSPKVKFQLWMEFVVFLLDYLSDYNCLRTFIVEGAYGVAAVQGVIIAAPVVLDCYRGKIQLVEVFGAFIESRKRGFPTDDFILALRSEKSLEAALSKRKSPEAPLSMFLQFYTLLRSTRSSSIWSLCISMPLSILGIAKHVHATFELQVLEVLARHPTQPRQPELQTTPLQSGQSNTPQHRPRHEPGDESLAMQGPPCPPDSMQVIPALPPGIAPRAEPLPTLPPGIAPRGALLPITVGNPSASPPATVIDVEGELWSPKALGSSRAMRRLFCLLGLVLLLLLPGLRRSWSPSAAPKTGELLSWGLFEGLQSKVGFLQGAVGGFVGAPELPTTTTTSTVNLAELFRKHAGLYEDKSRAPELSHVLLLTAANSGYVDMLENWECFARKLGLDWLVIAMDDELHRRMPNRSFPSIGQHYEGNANFGSNGFMVVACNKLRSVLYVLATGLYDVVFTDSDNVFRSDPFASNVSLGSLMRAGTYDYVYGVKFLPPGIKPGDHFGEKSEPNKANTGFYYVAGRQKPRLVTKIFNISVDWCDRRPHLDDQENFWDSLVVSRQRKKRNPEYVGCFQHCESTACASEPPEQTFTYCLMNPFENVLGCVNPEIALKEPFQMITYHATHVFGKTAKQHKLKRAQLWDPCCRLGRNVRLKAIFMYLAVWKYRLSKQLGSQVLRKDALCSVKATVQAALDETVGTLKRRAQVALGVGTGRLLDSSGRVVEGTVPMKKARVQNGDSLTLLRNTVQIQAAAVAFAAILDDGSVVTWGAADDGGDSSEVQTQLKNVQQIQSSAYGAFAAILDDGSVVTWGDAECGGDSSAVQTQLKNVQQIQASDCAFAAILGDGSVVTWGSADSSAVQAQLRNVQQIQASAGAFAAILDDGSVVTWGDADNGGDSIEVQTQLKNVQQIQASDRAFAAILDDGSVVTWGDAECGGDSSAVQTQLKNVQQIQASDGAFAAILDDGSVVTWGNAEQGGDSSAVQTQLKNVQQIQSSAYGVFAAILADRSVVTWGNAEHGADSSTVQTQLKNVQQIQAFGSAFAAILGDGSVVTWGDAEYGGDSTSVQEADRGVIMKYASMAEDIQDLTEQCAFLALQQSWLGSNESDLPRAVFGGMPPEAASVLYEATRITLMSLDIVSLNAKTIIEPMNLGVAWGETLMEASGLEICQGRRRALEDKAVEGALSALMMTDEPHEVLHDLDQIANQNLPEILLRKRGILEHLNSYRATHRMPPFVQSYEEALRQVSQRHLAWTAVEQAGYLLRLVRAHLEGLNTIQKCDETHGASFIMDSMVAFMVTMTLGQARSWALQLDLSQRNQ</sequence>
<dbReference type="SUPFAM" id="SSF50985">
    <property type="entry name" value="RCC1/BLIP-II"/>
    <property type="match status" value="1"/>
</dbReference>
<reference evidence="5 6" key="1">
    <citation type="submission" date="2016-02" db="EMBL/GenBank/DDBJ databases">
        <title>Genome analysis of coral dinoflagellate symbionts highlights evolutionary adaptations to a symbiotic lifestyle.</title>
        <authorList>
            <person name="Aranda M."/>
            <person name="Li Y."/>
            <person name="Liew Y.J."/>
            <person name="Baumgarten S."/>
            <person name="Simakov O."/>
            <person name="Wilson M."/>
            <person name="Piel J."/>
            <person name="Ashoor H."/>
            <person name="Bougouffa S."/>
            <person name="Bajic V.B."/>
            <person name="Ryu T."/>
            <person name="Ravasi T."/>
            <person name="Bayer T."/>
            <person name="Micklem G."/>
            <person name="Kim H."/>
            <person name="Bhak J."/>
            <person name="Lajeunesse T.C."/>
            <person name="Voolstra C.R."/>
        </authorList>
    </citation>
    <scope>NUCLEOTIDE SEQUENCE [LARGE SCALE GENOMIC DNA]</scope>
    <source>
        <strain evidence="5 6">CCMP2467</strain>
    </source>
</reference>
<dbReference type="Pfam" id="PF03407">
    <property type="entry name" value="Nucleotid_trans"/>
    <property type="match status" value="1"/>
</dbReference>
<protein>
    <submittedName>
        <fullName evidence="5">Putative E3 ubiquitin-protein ligase HERC1</fullName>
    </submittedName>
</protein>
<feature type="transmembrane region" description="Helical" evidence="3">
    <location>
        <begin position="100"/>
        <end position="119"/>
    </location>
</feature>
<evidence type="ECO:0000259" key="4">
    <source>
        <dbReference type="Pfam" id="PF03407"/>
    </source>
</evidence>
<keyword evidence="3" id="KW-0812">Transmembrane</keyword>
<dbReference type="InterPro" id="IPR051210">
    <property type="entry name" value="Ub_ligase/GEF_domain"/>
</dbReference>
<feature type="transmembrane region" description="Helical" evidence="3">
    <location>
        <begin position="200"/>
        <end position="228"/>
    </location>
</feature>
<dbReference type="PANTHER" id="PTHR22870">
    <property type="entry name" value="REGULATOR OF CHROMOSOME CONDENSATION"/>
    <property type="match status" value="1"/>
</dbReference>
<feature type="transmembrane region" description="Helical" evidence="3">
    <location>
        <begin position="51"/>
        <end position="68"/>
    </location>
</feature>
<accession>A0A1Q9D106</accession>
<dbReference type="InterPro" id="IPR009091">
    <property type="entry name" value="RCC1/BLIP-II"/>
</dbReference>
<proteinExistence type="predicted"/>
<dbReference type="PANTHER" id="PTHR22870:SF408">
    <property type="entry name" value="OS09G0560450 PROTEIN"/>
    <property type="match status" value="1"/>
</dbReference>
<keyword evidence="6" id="KW-1185">Reference proteome</keyword>
<feature type="domain" description="Nucleotide-diphospho-sugar transferase" evidence="4">
    <location>
        <begin position="660"/>
        <end position="787"/>
    </location>
</feature>
<comment type="caution">
    <text evidence="5">The sequence shown here is derived from an EMBL/GenBank/DDBJ whole genome shotgun (WGS) entry which is preliminary data.</text>
</comment>